<evidence type="ECO:0000256" key="3">
    <source>
        <dbReference type="RuleBase" id="RU000363"/>
    </source>
</evidence>
<dbReference type="InterPro" id="IPR051019">
    <property type="entry name" value="VLCFA-Steroid_DH"/>
</dbReference>
<dbReference type="PANTHER" id="PTHR43899:SF13">
    <property type="entry name" value="RH59310P"/>
    <property type="match status" value="1"/>
</dbReference>
<dbReference type="Gene3D" id="3.40.50.720">
    <property type="entry name" value="NAD(P)-binding Rossmann-like Domain"/>
    <property type="match status" value="1"/>
</dbReference>
<dbReference type="PRINTS" id="PR00080">
    <property type="entry name" value="SDRFAMILY"/>
</dbReference>
<comment type="similarity">
    <text evidence="1 3">Belongs to the short-chain dehydrogenases/reductases (SDR) family.</text>
</comment>
<organism evidence="4 5">
    <name type="scientific">Aromatoleum tolulyticum</name>
    <dbReference type="NCBI Taxonomy" id="34027"/>
    <lineage>
        <taxon>Bacteria</taxon>
        <taxon>Pseudomonadati</taxon>
        <taxon>Pseudomonadota</taxon>
        <taxon>Betaproteobacteria</taxon>
        <taxon>Rhodocyclales</taxon>
        <taxon>Rhodocyclaceae</taxon>
        <taxon>Aromatoleum</taxon>
    </lineage>
</organism>
<dbReference type="EMBL" id="FTMD01000008">
    <property type="protein sequence ID" value="SIQ91946.1"/>
    <property type="molecule type" value="Genomic_DNA"/>
</dbReference>
<evidence type="ECO:0000256" key="2">
    <source>
        <dbReference type="ARBA" id="ARBA00023002"/>
    </source>
</evidence>
<dbReference type="InterPro" id="IPR002347">
    <property type="entry name" value="SDR_fam"/>
</dbReference>
<evidence type="ECO:0008006" key="6">
    <source>
        <dbReference type="Google" id="ProtNLM"/>
    </source>
</evidence>
<dbReference type="PIRSF" id="PIRSF000126">
    <property type="entry name" value="11-beta-HSD1"/>
    <property type="match status" value="1"/>
</dbReference>
<keyword evidence="2" id="KW-0560">Oxidoreductase</keyword>
<dbReference type="PANTHER" id="PTHR43899">
    <property type="entry name" value="RH59310P"/>
    <property type="match status" value="1"/>
</dbReference>
<dbReference type="OrthoDB" id="9789083at2"/>
<name>A0A1N6WPI0_9RHOO</name>
<dbReference type="GO" id="GO:0016491">
    <property type="term" value="F:oxidoreductase activity"/>
    <property type="evidence" value="ECO:0007669"/>
    <property type="project" value="UniProtKB-KW"/>
</dbReference>
<evidence type="ECO:0000313" key="4">
    <source>
        <dbReference type="EMBL" id="SIQ91946.1"/>
    </source>
</evidence>
<evidence type="ECO:0000256" key="1">
    <source>
        <dbReference type="ARBA" id="ARBA00006484"/>
    </source>
</evidence>
<dbReference type="STRING" id="34027.SAMN05421829_10824"/>
<dbReference type="AlphaFoldDB" id="A0A1N6WPI0"/>
<evidence type="ECO:0000313" key="5">
    <source>
        <dbReference type="Proteomes" id="UP000186819"/>
    </source>
</evidence>
<protein>
    <recommendedName>
        <fullName evidence="6">Short-chain dehydrogenase</fullName>
    </recommendedName>
</protein>
<dbReference type="Pfam" id="PF00106">
    <property type="entry name" value="adh_short"/>
    <property type="match status" value="1"/>
</dbReference>
<reference evidence="5" key="1">
    <citation type="submission" date="2017-01" db="EMBL/GenBank/DDBJ databases">
        <authorList>
            <person name="Varghese N."/>
            <person name="Submissions S."/>
        </authorList>
    </citation>
    <scope>NUCLEOTIDE SEQUENCE [LARGE SCALE GENOMIC DNA]</scope>
    <source>
        <strain evidence="5">ATCC 51758</strain>
    </source>
</reference>
<keyword evidence="5" id="KW-1185">Reference proteome</keyword>
<dbReference type="InterPro" id="IPR036291">
    <property type="entry name" value="NAD(P)-bd_dom_sf"/>
</dbReference>
<accession>A0A1N6WPI0</accession>
<dbReference type="RefSeq" id="WP_076602533.1">
    <property type="nucleotide sequence ID" value="NZ_FTMD01000008.1"/>
</dbReference>
<gene>
    <name evidence="4" type="ORF">SAMN05421829_10824</name>
</gene>
<proteinExistence type="inferred from homology"/>
<dbReference type="PRINTS" id="PR00081">
    <property type="entry name" value="GDHRDH"/>
</dbReference>
<dbReference type="SUPFAM" id="SSF51735">
    <property type="entry name" value="NAD(P)-binding Rossmann-fold domains"/>
    <property type="match status" value="1"/>
</dbReference>
<sequence length="266" mass="28688">MKLDDLRGQWALVTGASSGIGHEYCVQLASRGVNLILVARRKTRLDDIARELERDSGIRTVVIVQDLGTPEAPDLIRARVNDAGIGIRLLVNNAAFGHWGRFEDSSSANYQAMLHANVCSLVGLTRVFLPDLERAAPSAVVNVASAAAYQPVPYMAVYAASKAFVMNFSLALFGELSSRGILVQTLVPGATESEFDQVAGAYPSAITSRGIPAEVVRDSLLALERETPVALNARGTFKQRLFAGLFSPRFVIGEVEKMFRPPAGRS</sequence>
<dbReference type="Proteomes" id="UP000186819">
    <property type="component" value="Unassembled WGS sequence"/>
</dbReference>